<evidence type="ECO:0000313" key="6">
    <source>
        <dbReference type="Proteomes" id="UP000695802"/>
    </source>
</evidence>
<comment type="similarity">
    <text evidence="1 3">Belongs to the N-Me-Phe pilin family.</text>
</comment>
<reference evidence="5 6" key="1">
    <citation type="submission" date="2021-02" db="EMBL/GenBank/DDBJ databases">
        <title>Taxonomically Unique Crown Gall-Associated Xanthomonas Stains Have Deficiency in Virulence Repertories.</title>
        <authorList>
            <person name="Mafakheri H."/>
            <person name="Taghavi S.M."/>
            <person name="Dimkic I."/>
            <person name="Nemanja K."/>
            <person name="Osdaghi E."/>
        </authorList>
    </citation>
    <scope>NUCLEOTIDE SEQUENCE [LARGE SCALE GENOMIC DNA]</scope>
    <source>
        <strain evidence="5 6">FX4</strain>
    </source>
</reference>
<dbReference type="Gene3D" id="3.30.700.10">
    <property type="entry name" value="Glycoprotein, Type 4 Pilin"/>
    <property type="match status" value="1"/>
</dbReference>
<dbReference type="Pfam" id="PF07963">
    <property type="entry name" value="N_methyl"/>
    <property type="match status" value="1"/>
</dbReference>
<dbReference type="NCBIfam" id="TIGR02532">
    <property type="entry name" value="IV_pilin_GFxxxE"/>
    <property type="match status" value="1"/>
</dbReference>
<organism evidence="5 6">
    <name type="scientific">Xanthomonas bonasiae</name>
    <dbReference type="NCBI Taxonomy" id="2810351"/>
    <lineage>
        <taxon>Bacteria</taxon>
        <taxon>Pseudomonadati</taxon>
        <taxon>Pseudomonadota</taxon>
        <taxon>Gammaproteobacteria</taxon>
        <taxon>Lysobacterales</taxon>
        <taxon>Lysobacteraceae</taxon>
        <taxon>Xanthomonas</taxon>
    </lineage>
</organism>
<feature type="transmembrane region" description="Helical" evidence="4">
    <location>
        <begin position="12"/>
        <end position="30"/>
    </location>
</feature>
<dbReference type="SUPFAM" id="SSF54523">
    <property type="entry name" value="Pili subunits"/>
    <property type="match status" value="1"/>
</dbReference>
<dbReference type="InterPro" id="IPR045584">
    <property type="entry name" value="Pilin-like"/>
</dbReference>
<gene>
    <name evidence="5" type="ORF">JR064_08150</name>
</gene>
<keyword evidence="6" id="KW-1185">Reference proteome</keyword>
<dbReference type="EMBL" id="JAFIWB010000006">
    <property type="protein sequence ID" value="MBN6102134.1"/>
    <property type="molecule type" value="Genomic_DNA"/>
</dbReference>
<keyword evidence="2" id="KW-0488">Methylation</keyword>
<evidence type="ECO:0000256" key="1">
    <source>
        <dbReference type="ARBA" id="ARBA00005233"/>
    </source>
</evidence>
<keyword evidence="4" id="KW-1133">Transmembrane helix</keyword>
<evidence type="ECO:0000256" key="3">
    <source>
        <dbReference type="RuleBase" id="RU000389"/>
    </source>
</evidence>
<keyword evidence="3" id="KW-0281">Fimbrium</keyword>
<evidence type="ECO:0000313" key="5">
    <source>
        <dbReference type="EMBL" id="MBN6102134.1"/>
    </source>
</evidence>
<keyword evidence="4" id="KW-0812">Transmembrane</keyword>
<proteinExistence type="inferred from homology"/>
<dbReference type="Pfam" id="PF00114">
    <property type="entry name" value="Pilin"/>
    <property type="match status" value="1"/>
</dbReference>
<dbReference type="RefSeq" id="WP_206229392.1">
    <property type="nucleotide sequence ID" value="NZ_JAFIWB010000006.1"/>
</dbReference>
<dbReference type="InterPro" id="IPR001082">
    <property type="entry name" value="Pilin"/>
</dbReference>
<comment type="caution">
    <text evidence="5">The sequence shown here is derived from an EMBL/GenBank/DDBJ whole genome shotgun (WGS) entry which is preliminary data.</text>
</comment>
<evidence type="ECO:0000256" key="2">
    <source>
        <dbReference type="ARBA" id="ARBA00022481"/>
    </source>
</evidence>
<accession>A0ABS3B243</accession>
<dbReference type="PROSITE" id="PS00409">
    <property type="entry name" value="PROKAR_NTER_METHYL"/>
    <property type="match status" value="1"/>
</dbReference>
<protein>
    <submittedName>
        <fullName evidence="5">Pilin</fullName>
    </submittedName>
</protein>
<evidence type="ECO:0000256" key="4">
    <source>
        <dbReference type="SAM" id="Phobius"/>
    </source>
</evidence>
<sequence>MRDQKGFSLIELMMVIAIAAVLSAIALQGYTNYVSRSQVVAALSEIRGGQTGLEAAFNEGRGSDVSASYIGLSSSARCPEITASVDAATGVGGISCVLAGNDLVAGTTLSLRRSTSGVWSCDGSDMPEKYRPEGCG</sequence>
<name>A0ABS3B243_9XANT</name>
<dbReference type="InterPro" id="IPR012902">
    <property type="entry name" value="N_methyl_site"/>
</dbReference>
<dbReference type="Proteomes" id="UP000695802">
    <property type="component" value="Unassembled WGS sequence"/>
</dbReference>
<keyword evidence="4" id="KW-0472">Membrane</keyword>